<evidence type="ECO:0000259" key="2">
    <source>
        <dbReference type="Pfam" id="PF13349"/>
    </source>
</evidence>
<protein>
    <recommendedName>
        <fullName evidence="2">DUF4097 domain-containing protein</fullName>
    </recommendedName>
</protein>
<organism evidence="3 4">
    <name type="scientific">Plantactinospora mayteni</name>
    <dbReference type="NCBI Taxonomy" id="566021"/>
    <lineage>
        <taxon>Bacteria</taxon>
        <taxon>Bacillati</taxon>
        <taxon>Actinomycetota</taxon>
        <taxon>Actinomycetes</taxon>
        <taxon>Micromonosporales</taxon>
        <taxon>Micromonosporaceae</taxon>
        <taxon>Plantactinospora</taxon>
    </lineage>
</organism>
<evidence type="ECO:0000313" key="4">
    <source>
        <dbReference type="Proteomes" id="UP000621500"/>
    </source>
</evidence>
<feature type="region of interest" description="Disordered" evidence="1">
    <location>
        <begin position="1"/>
        <end position="88"/>
    </location>
</feature>
<evidence type="ECO:0000313" key="3">
    <source>
        <dbReference type="EMBL" id="GIG99543.1"/>
    </source>
</evidence>
<dbReference type="EMBL" id="BONX01000045">
    <property type="protein sequence ID" value="GIG99543.1"/>
    <property type="molecule type" value="Genomic_DNA"/>
</dbReference>
<name>A0ABQ4EY07_9ACTN</name>
<accession>A0ABQ4EY07</accession>
<feature type="domain" description="DUF4097" evidence="2">
    <location>
        <begin position="105"/>
        <end position="359"/>
    </location>
</feature>
<evidence type="ECO:0000256" key="1">
    <source>
        <dbReference type="SAM" id="MobiDB-lite"/>
    </source>
</evidence>
<feature type="compositionally biased region" description="Basic and acidic residues" evidence="1">
    <location>
        <begin position="40"/>
        <end position="51"/>
    </location>
</feature>
<dbReference type="InterPro" id="IPR025164">
    <property type="entry name" value="Toastrack_DUF4097"/>
</dbReference>
<sequence>MGTLAVHPPAPSPTPGLAPDAHAVFREGMDSAHAPHGTARRPDQPDPRRQPDQPVPGPQPDQPVPGRWPDTAPPVSYQSQKGDPMQTFDTPAPISATVELVVGHVRIDADDRAETTVEVRPSDPAKELDVRAAEQTRVTYADGKLLVRTPRLRQLFSNKAGSIDVSITLPAGSELRGDAAAADFSVEGRLGETRVKTQLGHIQLDQTGSAHLHTSSGKVTVDRIAGRAEVTTHSGALRLGGIDGPAVIKNSNGGTTVGEVTGELRLNAANGNITVRRALAGVAAKTANGNIRIDEVVRGAVDLDAVSGELELGIRAGSAAWLDLSSTIGRVDNALDASDGPAEAEETVRVRARTVTGDIVIRRATPTPPQ</sequence>
<reference evidence="3 4" key="1">
    <citation type="submission" date="2021-01" db="EMBL/GenBank/DDBJ databases">
        <title>Whole genome shotgun sequence of Plantactinospora mayteni NBRC 109088.</title>
        <authorList>
            <person name="Komaki H."/>
            <person name="Tamura T."/>
        </authorList>
    </citation>
    <scope>NUCLEOTIDE SEQUENCE [LARGE SCALE GENOMIC DNA]</scope>
    <source>
        <strain evidence="3 4">NBRC 109088</strain>
    </source>
</reference>
<keyword evidence="4" id="KW-1185">Reference proteome</keyword>
<gene>
    <name evidence="3" type="ORF">Pma05_61160</name>
</gene>
<dbReference type="Pfam" id="PF13349">
    <property type="entry name" value="DUF4097"/>
    <property type="match status" value="1"/>
</dbReference>
<dbReference type="Proteomes" id="UP000621500">
    <property type="component" value="Unassembled WGS sequence"/>
</dbReference>
<proteinExistence type="predicted"/>
<feature type="compositionally biased region" description="Pro residues" evidence="1">
    <location>
        <begin position="53"/>
        <end position="63"/>
    </location>
</feature>
<comment type="caution">
    <text evidence="3">The sequence shown here is derived from an EMBL/GenBank/DDBJ whole genome shotgun (WGS) entry which is preliminary data.</text>
</comment>